<dbReference type="PANTHER" id="PTHR24189:SF50">
    <property type="entry name" value="ANKYRIN REPEAT AND SOCS BOX PROTEIN 2"/>
    <property type="match status" value="1"/>
</dbReference>
<dbReference type="InterPro" id="IPR036770">
    <property type="entry name" value="Ankyrin_rpt-contain_sf"/>
</dbReference>
<dbReference type="SMART" id="SM00248">
    <property type="entry name" value="ANK"/>
    <property type="match status" value="7"/>
</dbReference>
<evidence type="ECO:0000313" key="4">
    <source>
        <dbReference type="EMBL" id="CAP74293.1"/>
    </source>
</evidence>
<sequence length="581" mass="65043">MAEISLVSLPTELVCEIAAAISVREIICLLECYHNLCQPLLWHCRHQREDWELQQGLTQCVKAGDVHGTRLLLSINADIECVKDTLQNQPTRPPGGCCKPTQYWSSSSLDLAVKNGYEEIVGDLLAHLNQIKVETPSVKVGSFSRALRYAARNGYFPIMKMLLEFEFDSRTLPPGEYIGVLSDAVGEVDYIHLERHCFCQKQEICSGSRKKAVVDHYATVKLLLDFGADCNFIGLHYFPDTPVLRALFKCSSFSNGILKLLVERGANVSSKDVLHGFIESSNQCSFSNEETARLLVNHGADSSVRAYIGETTLHQNNKKAMIELLVACGLTLDKLNGWHRIKETFEDRTELISQLLDLDANIRYRTAFGPTSLQLVIPEGSSPYGCDSDEDELNEVDQFRCPISEPEPEKVDNETCVSFIHKSVKLLLSHGECGSIEDSEGQNLLYKPDNVRFVKLILAHGAKVNVVDSYGQTPLHAMAYGATKAMVETIRLLLKHGADIAAKNADDNTPLHLAVLTSEWEVVKLLIAHGADRNARNFDGETPMDLLSRRRCYRKLFSFNRNKKGGLMTFKYQDICFAYFL</sequence>
<keyword evidence="5" id="KW-1185">Reference proteome</keyword>
<feature type="repeat" description="ANK" evidence="3">
    <location>
        <begin position="506"/>
        <end position="538"/>
    </location>
</feature>
<evidence type="ECO:0000313" key="5">
    <source>
        <dbReference type="Proteomes" id="UP000000724"/>
    </source>
</evidence>
<evidence type="ECO:0000256" key="2">
    <source>
        <dbReference type="ARBA" id="ARBA00023043"/>
    </source>
</evidence>
<dbReference type="Pfam" id="PF12796">
    <property type="entry name" value="Ank_2"/>
    <property type="match status" value="1"/>
</dbReference>
<dbReference type="OrthoDB" id="366390at2759"/>
<dbReference type="Proteomes" id="UP000000724">
    <property type="component" value="Contig Pc00c14"/>
</dbReference>
<name>B6H5Y0_PENRW</name>
<gene>
    <name evidence="4" type="ORF">Pc14g01520</name>
    <name evidence="4" type="ORF">PCH_Pc14g01520</name>
</gene>
<proteinExistence type="predicted"/>
<reference evidence="4 5" key="1">
    <citation type="journal article" date="2008" name="Nat. Biotechnol.">
        <title>Genome sequencing and analysis of the filamentous fungus Penicillium chrysogenum.</title>
        <authorList>
            <person name="van den Berg M.A."/>
            <person name="Albang R."/>
            <person name="Albermann K."/>
            <person name="Badger J.H."/>
            <person name="Daran J.-M."/>
            <person name="Driessen A.J.M."/>
            <person name="Garcia-Estrada C."/>
            <person name="Fedorova N.D."/>
            <person name="Harris D.M."/>
            <person name="Heijne W.H.M."/>
            <person name="Joardar V.S."/>
            <person name="Kiel J.A.K.W."/>
            <person name="Kovalchuk A."/>
            <person name="Martin J.F."/>
            <person name="Nierman W.C."/>
            <person name="Nijland J.G."/>
            <person name="Pronk J.T."/>
            <person name="Roubos J.A."/>
            <person name="van der Klei I.J."/>
            <person name="van Peij N.N.M.E."/>
            <person name="Veenhuis M."/>
            <person name="von Doehren H."/>
            <person name="Wagner C."/>
            <person name="Wortman J.R."/>
            <person name="Bovenberg R.A.L."/>
        </authorList>
    </citation>
    <scope>NUCLEOTIDE SEQUENCE [LARGE SCALE GENOMIC DNA]</scope>
    <source>
        <strain evidence="5">ATCC 28089 / DSM 1075 / NRRL 1951 / Wisconsin 54-1255</strain>
    </source>
</reference>
<dbReference type="eggNOG" id="KOG4177">
    <property type="taxonomic scope" value="Eukaryota"/>
</dbReference>
<dbReference type="AlphaFoldDB" id="B6H5Y0"/>
<dbReference type="PRINTS" id="PR01415">
    <property type="entry name" value="ANKYRIN"/>
</dbReference>
<dbReference type="Gene3D" id="1.25.40.20">
    <property type="entry name" value="Ankyrin repeat-containing domain"/>
    <property type="match status" value="3"/>
</dbReference>
<dbReference type="OMA" id="ICLLECY"/>
<dbReference type="PROSITE" id="PS50297">
    <property type="entry name" value="ANK_REP_REGION"/>
    <property type="match status" value="2"/>
</dbReference>
<dbReference type="EMBL" id="AM920429">
    <property type="protein sequence ID" value="CAP74293.1"/>
    <property type="molecule type" value="Genomic_DNA"/>
</dbReference>
<dbReference type="SUPFAM" id="SSF48403">
    <property type="entry name" value="Ankyrin repeat"/>
    <property type="match status" value="2"/>
</dbReference>
<dbReference type="PROSITE" id="PS50088">
    <property type="entry name" value="ANK_REPEAT"/>
    <property type="match status" value="2"/>
</dbReference>
<keyword evidence="1" id="KW-0677">Repeat</keyword>
<dbReference type="InterPro" id="IPR002110">
    <property type="entry name" value="Ankyrin_rpt"/>
</dbReference>
<evidence type="ECO:0000256" key="3">
    <source>
        <dbReference type="PROSITE-ProRule" id="PRU00023"/>
    </source>
</evidence>
<dbReference type="HOGENOM" id="CLU_033655_0_0_1"/>
<evidence type="ECO:0000256" key="1">
    <source>
        <dbReference type="ARBA" id="ARBA00022737"/>
    </source>
</evidence>
<keyword evidence="2 3" id="KW-0040">ANK repeat</keyword>
<dbReference type="PANTHER" id="PTHR24189">
    <property type="entry name" value="MYOTROPHIN"/>
    <property type="match status" value="1"/>
</dbReference>
<dbReference type="BioCyc" id="PCHR:PC14G01520-MONOMER"/>
<dbReference type="InterPro" id="IPR050745">
    <property type="entry name" value="Multifunctional_regulatory"/>
</dbReference>
<feature type="repeat" description="ANK" evidence="3">
    <location>
        <begin position="470"/>
        <end position="505"/>
    </location>
</feature>
<organism evidence="4 5">
    <name type="scientific">Penicillium rubens (strain ATCC 28089 / DSM 1075 / NRRL 1951 / Wisconsin 54-1255)</name>
    <name type="common">Penicillium chrysogenum</name>
    <dbReference type="NCBI Taxonomy" id="500485"/>
    <lineage>
        <taxon>Eukaryota</taxon>
        <taxon>Fungi</taxon>
        <taxon>Dikarya</taxon>
        <taxon>Ascomycota</taxon>
        <taxon>Pezizomycotina</taxon>
        <taxon>Eurotiomycetes</taxon>
        <taxon>Eurotiomycetidae</taxon>
        <taxon>Eurotiales</taxon>
        <taxon>Aspergillaceae</taxon>
        <taxon>Penicillium</taxon>
        <taxon>Penicillium chrysogenum species complex</taxon>
    </lineage>
</organism>
<protein>
    <submittedName>
        <fullName evidence="4">Pc14g01520 protein</fullName>
    </submittedName>
</protein>
<accession>B6H5Y0</accession>
<dbReference type="VEuPathDB" id="FungiDB:PCH_Pc14g01520"/>